<feature type="compositionally biased region" description="Low complexity" evidence="6">
    <location>
        <begin position="226"/>
        <end position="270"/>
    </location>
</feature>
<dbReference type="InterPro" id="IPR023353">
    <property type="entry name" value="LemA-like_dom_sf"/>
</dbReference>
<dbReference type="SUPFAM" id="SSF140478">
    <property type="entry name" value="LemA-like"/>
    <property type="match status" value="1"/>
</dbReference>
<protein>
    <submittedName>
        <fullName evidence="8">LemA protein</fullName>
    </submittedName>
</protein>
<feature type="region of interest" description="Disordered" evidence="6">
    <location>
        <begin position="191"/>
        <end position="293"/>
    </location>
</feature>
<evidence type="ECO:0000256" key="2">
    <source>
        <dbReference type="ARBA" id="ARBA00008854"/>
    </source>
</evidence>
<feature type="compositionally biased region" description="Low complexity" evidence="6">
    <location>
        <begin position="280"/>
        <end position="293"/>
    </location>
</feature>
<keyword evidence="9" id="KW-1185">Reference proteome</keyword>
<dbReference type="Pfam" id="PF04011">
    <property type="entry name" value="LemA"/>
    <property type="match status" value="1"/>
</dbReference>
<dbReference type="RefSeq" id="WP_167204842.1">
    <property type="nucleotide sequence ID" value="NZ_JAASRO010000001.1"/>
</dbReference>
<dbReference type="AlphaFoldDB" id="A0A7X5ZZE6"/>
<keyword evidence="5 7" id="KW-0472">Membrane</keyword>
<evidence type="ECO:0000256" key="3">
    <source>
        <dbReference type="ARBA" id="ARBA00022692"/>
    </source>
</evidence>
<dbReference type="InterPro" id="IPR007156">
    <property type="entry name" value="MamQ_LemA"/>
</dbReference>
<evidence type="ECO:0000256" key="1">
    <source>
        <dbReference type="ARBA" id="ARBA00004167"/>
    </source>
</evidence>
<dbReference type="PANTHER" id="PTHR34478">
    <property type="entry name" value="PROTEIN LEMA"/>
    <property type="match status" value="1"/>
</dbReference>
<comment type="similarity">
    <text evidence="2">Belongs to the LemA family.</text>
</comment>
<evidence type="ECO:0000256" key="5">
    <source>
        <dbReference type="ARBA" id="ARBA00023136"/>
    </source>
</evidence>
<dbReference type="PANTHER" id="PTHR34478:SF1">
    <property type="entry name" value="PROTEIN LEMA"/>
    <property type="match status" value="1"/>
</dbReference>
<sequence>MVWVIIAILAVVVILAIVLITSYNRFVKQRNLIQESWRQIDVELHRRYDLIPNLVETVRAYAAHERHVFEEVARLRTQAVNVQGATPEQRAAAEGQLSGALRQMMISVEQYPQLQSNQNFLGLQRELTDTEDRIAAGRRFYNANVGDYNTRVEAFPSNLIAGAFKFEKAGYFEVNDEQVRAVPQVSFGTVGSVAGEQAPPPMQPGAPSSGQIHPQMPGDQGNYQAPPQQIPGNYQQPGQPQYQQQGQPQYQQPGQGQYPAQGQYQGQGEPPVGGPPAGSPAPQDGQPPFTGGQ</sequence>
<name>A0A7X5ZZE6_9ACTN</name>
<dbReference type="EMBL" id="JAASRO010000001">
    <property type="protein sequence ID" value="NIK55863.1"/>
    <property type="molecule type" value="Genomic_DNA"/>
</dbReference>
<organism evidence="8 9">
    <name type="scientific">Kribbella shirazensis</name>
    <dbReference type="NCBI Taxonomy" id="1105143"/>
    <lineage>
        <taxon>Bacteria</taxon>
        <taxon>Bacillati</taxon>
        <taxon>Actinomycetota</taxon>
        <taxon>Actinomycetes</taxon>
        <taxon>Propionibacteriales</taxon>
        <taxon>Kribbellaceae</taxon>
        <taxon>Kribbella</taxon>
    </lineage>
</organism>
<evidence type="ECO:0000313" key="8">
    <source>
        <dbReference type="EMBL" id="NIK55863.1"/>
    </source>
</evidence>
<evidence type="ECO:0000256" key="4">
    <source>
        <dbReference type="ARBA" id="ARBA00022989"/>
    </source>
</evidence>
<accession>A0A7X5ZZE6</accession>
<keyword evidence="3 7" id="KW-0812">Transmembrane</keyword>
<dbReference type="Gene3D" id="1.20.1440.20">
    <property type="entry name" value="LemA-like domain"/>
    <property type="match status" value="1"/>
</dbReference>
<feature type="transmembrane region" description="Helical" evidence="7">
    <location>
        <begin position="6"/>
        <end position="26"/>
    </location>
</feature>
<keyword evidence="4 7" id="KW-1133">Transmembrane helix</keyword>
<comment type="caution">
    <text evidence="8">The sequence shown here is derived from an EMBL/GenBank/DDBJ whole genome shotgun (WGS) entry which is preliminary data.</text>
</comment>
<evidence type="ECO:0000313" key="9">
    <source>
        <dbReference type="Proteomes" id="UP000555407"/>
    </source>
</evidence>
<evidence type="ECO:0000256" key="7">
    <source>
        <dbReference type="SAM" id="Phobius"/>
    </source>
</evidence>
<reference evidence="8 9" key="1">
    <citation type="submission" date="2020-03" db="EMBL/GenBank/DDBJ databases">
        <title>Sequencing the genomes of 1000 actinobacteria strains.</title>
        <authorList>
            <person name="Klenk H.-P."/>
        </authorList>
    </citation>
    <scope>NUCLEOTIDE SEQUENCE [LARGE SCALE GENOMIC DNA]</scope>
    <source>
        <strain evidence="8 9">DSM 45490</strain>
    </source>
</reference>
<comment type="subcellular location">
    <subcellularLocation>
        <location evidence="1">Membrane</location>
        <topology evidence="1">Single-pass membrane protein</topology>
    </subcellularLocation>
</comment>
<dbReference type="Proteomes" id="UP000555407">
    <property type="component" value="Unassembled WGS sequence"/>
</dbReference>
<proteinExistence type="inferred from homology"/>
<gene>
    <name evidence="8" type="ORF">BJY22_001580</name>
</gene>
<evidence type="ECO:0000256" key="6">
    <source>
        <dbReference type="SAM" id="MobiDB-lite"/>
    </source>
</evidence>
<dbReference type="GO" id="GO:0016020">
    <property type="term" value="C:membrane"/>
    <property type="evidence" value="ECO:0007669"/>
    <property type="project" value="UniProtKB-SubCell"/>
</dbReference>